<dbReference type="EMBL" id="CAJVRM010000193">
    <property type="protein sequence ID" value="CAG8976828.1"/>
    <property type="molecule type" value="Genomic_DNA"/>
</dbReference>
<feature type="transmembrane region" description="Helical" evidence="6">
    <location>
        <begin position="33"/>
        <end position="54"/>
    </location>
</feature>
<evidence type="ECO:0000256" key="5">
    <source>
        <dbReference type="ARBA" id="ARBA00023136"/>
    </source>
</evidence>
<dbReference type="Pfam" id="PF07690">
    <property type="entry name" value="MFS_1"/>
    <property type="match status" value="1"/>
</dbReference>
<feature type="transmembrane region" description="Helical" evidence="6">
    <location>
        <begin position="66"/>
        <end position="84"/>
    </location>
</feature>
<organism evidence="7 8">
    <name type="scientific">Hymenoscyphus albidus</name>
    <dbReference type="NCBI Taxonomy" id="595503"/>
    <lineage>
        <taxon>Eukaryota</taxon>
        <taxon>Fungi</taxon>
        <taxon>Dikarya</taxon>
        <taxon>Ascomycota</taxon>
        <taxon>Pezizomycotina</taxon>
        <taxon>Leotiomycetes</taxon>
        <taxon>Helotiales</taxon>
        <taxon>Helotiaceae</taxon>
        <taxon>Hymenoscyphus</taxon>
    </lineage>
</organism>
<dbReference type="SUPFAM" id="SSF103473">
    <property type="entry name" value="MFS general substrate transporter"/>
    <property type="match status" value="1"/>
</dbReference>
<evidence type="ECO:0000256" key="6">
    <source>
        <dbReference type="SAM" id="Phobius"/>
    </source>
</evidence>
<dbReference type="GO" id="GO:0005886">
    <property type="term" value="C:plasma membrane"/>
    <property type="evidence" value="ECO:0007669"/>
    <property type="project" value="TreeGrafter"/>
</dbReference>
<dbReference type="InterPro" id="IPR036259">
    <property type="entry name" value="MFS_trans_sf"/>
</dbReference>
<dbReference type="GO" id="GO:0012505">
    <property type="term" value="C:endomembrane system"/>
    <property type="evidence" value="ECO:0007669"/>
    <property type="project" value="UniProtKB-SubCell"/>
</dbReference>
<name>A0A9N9PVT8_9HELO</name>
<sequence length="435" mass="47116">MAVDEATLLLAQHTSEGQDGKTTVVGKANQGFALWQAGALCGILLACADTSLVWAIHETIASRFGCLEYSSWMMTSFTLGYYIAAPSDVAVLRSYVNVASTVGFSVGGPLGGFLSSTIGQVPIATGCCIVIVRGVRKQLSKYKETTRQPQGTENESNTDGLAFDFPGAISFAFWMSSLLVVIDLQHHLSWGHPLVLSITIVGSISFLSFILFETFPGKRELLIPLRLLKTEIGAFCASNGKAGARTIPYSVGNAMGNLIAGQVTRKIGKYKRLSLVSLLLCIANSLLIIFQWSHSLGTWDILTTLPLGLFGGMILSSQFIGMYHNAPKEQMATAIGMYYMSQQVGIALGITLTSSLFKQQFEATLKDTLANVPRYEEIIKVILRDSSAIALLPTGVRYLVSQSYLRSFWVVPVSITVMEALAILPMISTTEKYST</sequence>
<protein>
    <recommendedName>
        <fullName evidence="9">MFS general substrate transporter</fullName>
    </recommendedName>
</protein>
<evidence type="ECO:0000256" key="4">
    <source>
        <dbReference type="ARBA" id="ARBA00022989"/>
    </source>
</evidence>
<comment type="caution">
    <text evidence="7">The sequence shown here is derived from an EMBL/GenBank/DDBJ whole genome shotgun (WGS) entry which is preliminary data.</text>
</comment>
<dbReference type="AlphaFoldDB" id="A0A9N9PVT8"/>
<keyword evidence="4 6" id="KW-1133">Transmembrane helix</keyword>
<feature type="transmembrane region" description="Helical" evidence="6">
    <location>
        <begin position="110"/>
        <end position="132"/>
    </location>
</feature>
<evidence type="ECO:0000313" key="8">
    <source>
        <dbReference type="Proteomes" id="UP000701801"/>
    </source>
</evidence>
<feature type="transmembrane region" description="Helical" evidence="6">
    <location>
        <begin position="407"/>
        <end position="427"/>
    </location>
</feature>
<evidence type="ECO:0008006" key="9">
    <source>
        <dbReference type="Google" id="ProtNLM"/>
    </source>
</evidence>
<dbReference type="PANTHER" id="PTHR23501">
    <property type="entry name" value="MAJOR FACILITATOR SUPERFAMILY"/>
    <property type="match status" value="1"/>
</dbReference>
<dbReference type="Proteomes" id="UP000701801">
    <property type="component" value="Unassembled WGS sequence"/>
</dbReference>
<dbReference type="Gene3D" id="1.20.1250.20">
    <property type="entry name" value="MFS general substrate transporter like domains"/>
    <property type="match status" value="1"/>
</dbReference>
<keyword evidence="2" id="KW-0813">Transport</keyword>
<dbReference type="OrthoDB" id="6770063at2759"/>
<evidence type="ECO:0000256" key="3">
    <source>
        <dbReference type="ARBA" id="ARBA00022692"/>
    </source>
</evidence>
<feature type="transmembrane region" description="Helical" evidence="6">
    <location>
        <begin position="194"/>
        <end position="212"/>
    </location>
</feature>
<reference evidence="7" key="1">
    <citation type="submission" date="2021-07" db="EMBL/GenBank/DDBJ databases">
        <authorList>
            <person name="Durling M."/>
        </authorList>
    </citation>
    <scope>NUCLEOTIDE SEQUENCE</scope>
</reference>
<keyword evidence="3 6" id="KW-0812">Transmembrane</keyword>
<evidence type="ECO:0000256" key="1">
    <source>
        <dbReference type="ARBA" id="ARBA00004127"/>
    </source>
</evidence>
<feature type="transmembrane region" description="Helical" evidence="6">
    <location>
        <begin position="304"/>
        <end position="323"/>
    </location>
</feature>
<feature type="transmembrane region" description="Helical" evidence="6">
    <location>
        <begin position="273"/>
        <end position="292"/>
    </location>
</feature>
<proteinExistence type="predicted"/>
<accession>A0A9N9PVT8</accession>
<comment type="subcellular location">
    <subcellularLocation>
        <location evidence="1">Endomembrane system</location>
        <topology evidence="1">Multi-pass membrane protein</topology>
    </subcellularLocation>
</comment>
<dbReference type="GO" id="GO:0015174">
    <property type="term" value="F:basic amino acid transmembrane transporter activity"/>
    <property type="evidence" value="ECO:0007669"/>
    <property type="project" value="TreeGrafter"/>
</dbReference>
<dbReference type="PANTHER" id="PTHR23501:SF191">
    <property type="entry name" value="VACUOLAR BASIC AMINO ACID TRANSPORTER 4"/>
    <property type="match status" value="1"/>
</dbReference>
<dbReference type="InterPro" id="IPR011701">
    <property type="entry name" value="MFS"/>
</dbReference>
<gene>
    <name evidence="7" type="ORF">HYALB_00009092</name>
</gene>
<keyword evidence="5 6" id="KW-0472">Membrane</keyword>
<evidence type="ECO:0000256" key="2">
    <source>
        <dbReference type="ARBA" id="ARBA00022448"/>
    </source>
</evidence>
<evidence type="ECO:0000313" key="7">
    <source>
        <dbReference type="EMBL" id="CAG8976828.1"/>
    </source>
</evidence>
<dbReference type="GO" id="GO:0000329">
    <property type="term" value="C:fungal-type vacuole membrane"/>
    <property type="evidence" value="ECO:0007669"/>
    <property type="project" value="TreeGrafter"/>
</dbReference>
<keyword evidence="8" id="KW-1185">Reference proteome</keyword>
<feature type="transmembrane region" description="Helical" evidence="6">
    <location>
        <begin position="161"/>
        <end position="182"/>
    </location>
</feature>